<dbReference type="Proteomes" id="UP000292447">
    <property type="component" value="Chromosome IV"/>
</dbReference>
<keyword evidence="3" id="KW-1185">Reference proteome</keyword>
<sequence>MLTRLQDVEDTDSGEYSDEESSLKLYDVDTEDMDVDEYSLFTYLRKILRRLNNIVGKDDEEQEKHFGISETLCCCMGSVKDIPKPEELRSLEFVRDIRRSYDRADELLAENPRKKLAKFSLLKIAEAKDLLESVKNELTAKFSVCFEERMKIVQACRKMGEPEDTSSLDKFEEYANLLEKDMKAFWRKRECARIISETERVLNLVERVEKVVRGQFRE</sequence>
<feature type="region of interest" description="Disordered" evidence="1">
    <location>
        <begin position="1"/>
        <end position="21"/>
    </location>
</feature>
<evidence type="ECO:0000256" key="1">
    <source>
        <dbReference type="SAM" id="MobiDB-lite"/>
    </source>
</evidence>
<organism evidence="2 3">
    <name type="scientific">Metschnikowia aff. pulcherrima</name>
    <dbReference type="NCBI Taxonomy" id="2163413"/>
    <lineage>
        <taxon>Eukaryota</taxon>
        <taxon>Fungi</taxon>
        <taxon>Dikarya</taxon>
        <taxon>Ascomycota</taxon>
        <taxon>Saccharomycotina</taxon>
        <taxon>Pichiomycetes</taxon>
        <taxon>Metschnikowiaceae</taxon>
        <taxon>Metschnikowia</taxon>
    </lineage>
</organism>
<dbReference type="AlphaFoldDB" id="A0A4P6XPQ2"/>
<reference evidence="3" key="1">
    <citation type="submission" date="2019-03" db="EMBL/GenBank/DDBJ databases">
        <title>Snf2 controls pulcherriminic acid biosynthesis and connects pigmentation and antifungal activity of the yeast Metschnikowia pulcherrima.</title>
        <authorList>
            <person name="Gore-Lloyd D."/>
            <person name="Sumann I."/>
            <person name="Brachmann A.O."/>
            <person name="Schneeberger K."/>
            <person name="Ortiz-Merino R.A."/>
            <person name="Moreno-Beltran M."/>
            <person name="Schlaefli M."/>
            <person name="Kirner P."/>
            <person name="Santos Kron A."/>
            <person name="Wolfe K.H."/>
            <person name="Piel J."/>
            <person name="Ahrens C.H."/>
            <person name="Henk D."/>
            <person name="Freimoser F.M."/>
        </authorList>
    </citation>
    <scope>NUCLEOTIDE SEQUENCE [LARGE SCALE GENOMIC DNA]</scope>
    <source>
        <strain evidence="3">APC 1.2</strain>
    </source>
</reference>
<evidence type="ECO:0000313" key="3">
    <source>
        <dbReference type="Proteomes" id="UP000292447"/>
    </source>
</evidence>
<accession>A0A4P6XPQ2</accession>
<gene>
    <name evidence="2" type="ORF">METSCH_D04300</name>
</gene>
<proteinExistence type="predicted"/>
<evidence type="ECO:0000313" key="2">
    <source>
        <dbReference type="EMBL" id="QBM89360.1"/>
    </source>
</evidence>
<dbReference type="EMBL" id="CP034459">
    <property type="protein sequence ID" value="QBM89360.1"/>
    <property type="molecule type" value="Genomic_DNA"/>
</dbReference>
<protein>
    <submittedName>
        <fullName evidence="2">Uncharacterized protein</fullName>
    </submittedName>
</protein>
<feature type="compositionally biased region" description="Acidic residues" evidence="1">
    <location>
        <begin position="8"/>
        <end position="20"/>
    </location>
</feature>
<name>A0A4P6XPQ2_9ASCO</name>